<protein>
    <recommendedName>
        <fullName evidence="4">cGMP-dependent protein kinase interacting domain-containing protein</fullName>
    </recommendedName>
</protein>
<organism evidence="5 6">
    <name type="scientific">Ceratosolen solmsi marchali</name>
    <dbReference type="NCBI Taxonomy" id="326594"/>
    <lineage>
        <taxon>Eukaryota</taxon>
        <taxon>Metazoa</taxon>
        <taxon>Ecdysozoa</taxon>
        <taxon>Arthropoda</taxon>
        <taxon>Hexapoda</taxon>
        <taxon>Insecta</taxon>
        <taxon>Pterygota</taxon>
        <taxon>Neoptera</taxon>
        <taxon>Endopterygota</taxon>
        <taxon>Hymenoptera</taxon>
        <taxon>Apocrita</taxon>
        <taxon>Proctotrupomorpha</taxon>
        <taxon>Chalcidoidea</taxon>
        <taxon>Agaonidae</taxon>
        <taxon>Agaoninae</taxon>
        <taxon>Ceratosolen</taxon>
    </lineage>
</organism>
<dbReference type="InterPro" id="IPR031775">
    <property type="entry name" value="PRKG1_interact"/>
</dbReference>
<evidence type="ECO:0000313" key="6">
    <source>
        <dbReference type="RefSeq" id="XP_011494504.1"/>
    </source>
</evidence>
<reference evidence="6" key="1">
    <citation type="submission" date="2025-08" db="UniProtKB">
        <authorList>
            <consortium name="RefSeq"/>
        </authorList>
    </citation>
    <scope>IDENTIFICATION</scope>
</reference>
<feature type="compositionally biased region" description="Low complexity" evidence="3">
    <location>
        <begin position="186"/>
        <end position="205"/>
    </location>
</feature>
<evidence type="ECO:0000259" key="4">
    <source>
        <dbReference type="Pfam" id="PF15898"/>
    </source>
</evidence>
<proteinExistence type="predicted"/>
<feature type="region of interest" description="Disordered" evidence="3">
    <location>
        <begin position="63"/>
        <end position="94"/>
    </location>
</feature>
<feature type="compositionally biased region" description="Low complexity" evidence="3">
    <location>
        <begin position="64"/>
        <end position="94"/>
    </location>
</feature>
<name>A0AAJ6YBM4_9HYME</name>
<evidence type="ECO:0000313" key="5">
    <source>
        <dbReference type="Proteomes" id="UP000695007"/>
    </source>
</evidence>
<dbReference type="PANTHER" id="PTHR24179">
    <property type="entry name" value="PROTEIN PHOSPHATASE 1 REGULATORY SUBUNIT 12"/>
    <property type="match status" value="1"/>
</dbReference>
<dbReference type="GO" id="GO:0004857">
    <property type="term" value="F:enzyme inhibitor activity"/>
    <property type="evidence" value="ECO:0007669"/>
    <property type="project" value="TreeGrafter"/>
</dbReference>
<feature type="compositionally biased region" description="Polar residues" evidence="3">
    <location>
        <begin position="249"/>
        <end position="260"/>
    </location>
</feature>
<keyword evidence="2" id="KW-0677">Repeat</keyword>
<dbReference type="GO" id="GO:0005737">
    <property type="term" value="C:cytoplasm"/>
    <property type="evidence" value="ECO:0007669"/>
    <property type="project" value="TreeGrafter"/>
</dbReference>
<feature type="domain" description="cGMP-dependent protein kinase interacting" evidence="4">
    <location>
        <begin position="221"/>
        <end position="309"/>
    </location>
</feature>
<dbReference type="AlphaFoldDB" id="A0AAJ6YBM4"/>
<dbReference type="PANTHER" id="PTHR24179:SF21">
    <property type="entry name" value="MYOSIN BINDING SUBUNIT, ISOFORM O"/>
    <property type="match status" value="1"/>
</dbReference>
<dbReference type="Proteomes" id="UP000695007">
    <property type="component" value="Unplaced"/>
</dbReference>
<sequence>MSTYRKRAQPRPTTAAGLRAQASASGNSIFRNRPRSISGLYGNNHHHATGYSSFLGNSSYSTPSYLNKSSPTSSSYKSPYSSSTSSLNSYQNPYTTYGGTASGYGALTLPSSNPNISSYGLSSPSTAYSYLNSLAGRNVSSINRGGSFNKPKPKADSTSFGSRSSSLQSLAGSEGYASGHDRSGRSSRLGSVSSLSSESGASSTRTKATPSVGASENGELDYKKLYEESQVENERLRDKLRKTDEQLKEAQSAQNKSTLSETEKRERRAMERKLSEMEEELKQLQKLKAENERLKAENRALTRVVSKLTNTAK</sequence>
<dbReference type="RefSeq" id="XP_011494504.1">
    <property type="nucleotide sequence ID" value="XM_011496202.1"/>
</dbReference>
<gene>
    <name evidence="6" type="primary">LOC105359582</name>
</gene>
<dbReference type="Pfam" id="PF15898">
    <property type="entry name" value="PRKG1_interact"/>
    <property type="match status" value="1"/>
</dbReference>
<feature type="compositionally biased region" description="Low complexity" evidence="3">
    <location>
        <begin position="157"/>
        <end position="173"/>
    </location>
</feature>
<dbReference type="KEGG" id="csol:105359582"/>
<feature type="region of interest" description="Disordered" evidence="3">
    <location>
        <begin position="141"/>
        <end position="273"/>
    </location>
</feature>
<dbReference type="Gene3D" id="6.10.250.1820">
    <property type="match status" value="1"/>
</dbReference>
<accession>A0AAJ6YBM4</accession>
<feature type="compositionally biased region" description="Basic and acidic residues" evidence="3">
    <location>
        <begin position="261"/>
        <end position="273"/>
    </location>
</feature>
<evidence type="ECO:0000256" key="1">
    <source>
        <dbReference type="ARBA" id="ARBA00022473"/>
    </source>
</evidence>
<keyword evidence="1" id="KW-0217">Developmental protein</keyword>
<feature type="region of interest" description="Disordered" evidence="3">
    <location>
        <begin position="1"/>
        <end position="43"/>
    </location>
</feature>
<feature type="compositionally biased region" description="Basic and acidic residues" evidence="3">
    <location>
        <begin position="220"/>
        <end position="248"/>
    </location>
</feature>
<keyword evidence="5" id="KW-1185">Reference proteome</keyword>
<dbReference type="GO" id="GO:0019901">
    <property type="term" value="F:protein kinase binding"/>
    <property type="evidence" value="ECO:0007669"/>
    <property type="project" value="InterPro"/>
</dbReference>
<evidence type="ECO:0000256" key="2">
    <source>
        <dbReference type="ARBA" id="ARBA00022737"/>
    </source>
</evidence>
<dbReference type="InterPro" id="IPR051226">
    <property type="entry name" value="PP1_Regulatory_Subunit"/>
</dbReference>
<evidence type="ECO:0000256" key="3">
    <source>
        <dbReference type="SAM" id="MobiDB-lite"/>
    </source>
</evidence>
<dbReference type="GO" id="GO:0019208">
    <property type="term" value="F:phosphatase regulator activity"/>
    <property type="evidence" value="ECO:0007669"/>
    <property type="project" value="TreeGrafter"/>
</dbReference>
<dbReference type="GeneID" id="105359582"/>